<organism evidence="2 3">
    <name type="scientific">Neocucurbitaria cava</name>
    <dbReference type="NCBI Taxonomy" id="798079"/>
    <lineage>
        <taxon>Eukaryota</taxon>
        <taxon>Fungi</taxon>
        <taxon>Dikarya</taxon>
        <taxon>Ascomycota</taxon>
        <taxon>Pezizomycotina</taxon>
        <taxon>Dothideomycetes</taxon>
        <taxon>Pleosporomycetidae</taxon>
        <taxon>Pleosporales</taxon>
        <taxon>Pleosporineae</taxon>
        <taxon>Cucurbitariaceae</taxon>
        <taxon>Neocucurbitaria</taxon>
    </lineage>
</organism>
<feature type="transmembrane region" description="Helical" evidence="1">
    <location>
        <begin position="95"/>
        <end position="120"/>
    </location>
</feature>
<evidence type="ECO:0000313" key="3">
    <source>
        <dbReference type="Proteomes" id="UP001140560"/>
    </source>
</evidence>
<protein>
    <recommendedName>
        <fullName evidence="4">Amino acid transporter transmembrane domain-containing protein</fullName>
    </recommendedName>
</protein>
<feature type="transmembrane region" description="Helical" evidence="1">
    <location>
        <begin position="53"/>
        <end position="75"/>
    </location>
</feature>
<evidence type="ECO:0000313" key="2">
    <source>
        <dbReference type="EMBL" id="KAJ4363218.1"/>
    </source>
</evidence>
<dbReference type="AlphaFoldDB" id="A0A9W8XZG5"/>
<sequence length="151" mass="16703">MSCWDREINVVGNPTFSQGFTAVLDIAFAYAGNQAFVTVIAEMKDASRDFMPSMYILQIFAIPMYAIVGAVIYASAGQYTTSPALGVAPVIPSRVAYGILLPTILRTSLVFGHTSIRYIFVEVLRLMKVEHENDRNTKRTWGIWIGIGTAF</sequence>
<proteinExistence type="predicted"/>
<accession>A0A9W8XZG5</accession>
<dbReference type="EMBL" id="JAPEUY010000020">
    <property type="protein sequence ID" value="KAJ4363218.1"/>
    <property type="molecule type" value="Genomic_DNA"/>
</dbReference>
<evidence type="ECO:0008006" key="4">
    <source>
        <dbReference type="Google" id="ProtNLM"/>
    </source>
</evidence>
<dbReference type="Proteomes" id="UP001140560">
    <property type="component" value="Unassembled WGS sequence"/>
</dbReference>
<keyword evidence="1" id="KW-0812">Transmembrane</keyword>
<keyword evidence="1" id="KW-1133">Transmembrane helix</keyword>
<comment type="caution">
    <text evidence="2">The sequence shown here is derived from an EMBL/GenBank/DDBJ whole genome shotgun (WGS) entry which is preliminary data.</text>
</comment>
<reference evidence="2" key="1">
    <citation type="submission" date="2022-10" db="EMBL/GenBank/DDBJ databases">
        <title>Tapping the CABI collections for fungal endophytes: first genome assemblies for Collariella, Neodidymelliopsis, Ascochyta clinopodiicola, Didymella pomorum, Didymosphaeria variabile, Neocosmospora piperis and Neocucurbitaria cava.</title>
        <authorList>
            <person name="Hill R."/>
        </authorList>
    </citation>
    <scope>NUCLEOTIDE SEQUENCE</scope>
    <source>
        <strain evidence="2">IMI 356814</strain>
    </source>
</reference>
<gene>
    <name evidence="2" type="ORF">N0V83_010338</name>
</gene>
<dbReference type="OrthoDB" id="40134at2759"/>
<evidence type="ECO:0000256" key="1">
    <source>
        <dbReference type="SAM" id="Phobius"/>
    </source>
</evidence>
<keyword evidence="3" id="KW-1185">Reference proteome</keyword>
<keyword evidence="1" id="KW-0472">Membrane</keyword>
<name>A0A9W8XZG5_9PLEO</name>